<keyword evidence="1 3" id="KW-0238">DNA-binding</keyword>
<evidence type="ECO:0000256" key="5">
    <source>
        <dbReference type="SAM" id="MobiDB-lite"/>
    </source>
</evidence>
<organism evidence="7 8">
    <name type="scientific">Plenodomus tracheiphilus IPT5</name>
    <dbReference type="NCBI Taxonomy" id="1408161"/>
    <lineage>
        <taxon>Eukaryota</taxon>
        <taxon>Fungi</taxon>
        <taxon>Dikarya</taxon>
        <taxon>Ascomycota</taxon>
        <taxon>Pezizomycotina</taxon>
        <taxon>Dothideomycetes</taxon>
        <taxon>Pleosporomycetidae</taxon>
        <taxon>Pleosporales</taxon>
        <taxon>Pleosporineae</taxon>
        <taxon>Leptosphaeriaceae</taxon>
        <taxon>Plenodomus</taxon>
    </lineage>
</organism>
<dbReference type="EMBL" id="MU006389">
    <property type="protein sequence ID" value="KAF2844320.1"/>
    <property type="molecule type" value="Genomic_DNA"/>
</dbReference>
<dbReference type="OrthoDB" id="1919336at2759"/>
<sequence>MAMRDLEDRLGRLEMAQYYQVFAHEGFDSWSILMDITERDLLLAKQQKQKLQRAIVESRKKSFNQPSPSVLRSEFASKGSDTRVKRKYQRHPKPDKHVPQQSTSAYLRFSNQIRQSLKEQNLSFAESAKVISDSWQALPTGEYDRYTWLAANAEEGSLSYLAEYKNTPQFEIHQRNLEAEDARSLKEQESHKLETGRKSTTRTDNRDAHEHVMDNRSVQPGIATMRNQRSVVSLTMDNVHLSADSCPSELLSSTKIPLSGFKTHNSFLPSSTISQSAATRKQHSVKTMTSHPKQPARSPVEEELPYPQLPPFATLLFHPYDAEY</sequence>
<proteinExistence type="predicted"/>
<dbReference type="InterPro" id="IPR036910">
    <property type="entry name" value="HMG_box_dom_sf"/>
</dbReference>
<feature type="region of interest" description="Disordered" evidence="5">
    <location>
        <begin position="286"/>
        <end position="305"/>
    </location>
</feature>
<dbReference type="SUPFAM" id="SSF47769">
    <property type="entry name" value="SAM/Pointed domain"/>
    <property type="match status" value="1"/>
</dbReference>
<evidence type="ECO:0000256" key="2">
    <source>
        <dbReference type="ARBA" id="ARBA00023242"/>
    </source>
</evidence>
<evidence type="ECO:0000313" key="7">
    <source>
        <dbReference type="EMBL" id="KAF2844320.1"/>
    </source>
</evidence>
<feature type="compositionally biased region" description="Basic and acidic residues" evidence="5">
    <location>
        <begin position="181"/>
        <end position="214"/>
    </location>
</feature>
<dbReference type="GO" id="GO:0005634">
    <property type="term" value="C:nucleus"/>
    <property type="evidence" value="ECO:0007669"/>
    <property type="project" value="UniProtKB-UniRule"/>
</dbReference>
<dbReference type="InterPro" id="IPR013761">
    <property type="entry name" value="SAM/pointed_sf"/>
</dbReference>
<feature type="domain" description="HMG box" evidence="6">
    <location>
        <begin position="99"/>
        <end position="165"/>
    </location>
</feature>
<name>A0A6A7AMC9_9PLEO</name>
<feature type="compositionally biased region" description="Basic residues" evidence="5">
    <location>
        <begin position="84"/>
        <end position="94"/>
    </location>
</feature>
<keyword evidence="4" id="KW-0175">Coiled coil</keyword>
<dbReference type="SUPFAM" id="SSF47095">
    <property type="entry name" value="HMG-box"/>
    <property type="match status" value="1"/>
</dbReference>
<accession>A0A6A7AMC9</accession>
<feature type="coiled-coil region" evidence="4">
    <location>
        <begin position="34"/>
        <end position="61"/>
    </location>
</feature>
<feature type="region of interest" description="Disordered" evidence="5">
    <location>
        <begin position="181"/>
        <end position="219"/>
    </location>
</feature>
<gene>
    <name evidence="7" type="ORF">T440DRAFT_484272</name>
</gene>
<evidence type="ECO:0000256" key="4">
    <source>
        <dbReference type="SAM" id="Coils"/>
    </source>
</evidence>
<dbReference type="InterPro" id="IPR051965">
    <property type="entry name" value="ChromReg_NeuronalGeneExpr"/>
</dbReference>
<dbReference type="Proteomes" id="UP000799423">
    <property type="component" value="Unassembled WGS sequence"/>
</dbReference>
<evidence type="ECO:0000313" key="8">
    <source>
        <dbReference type="Proteomes" id="UP000799423"/>
    </source>
</evidence>
<dbReference type="PANTHER" id="PTHR46040:SF3">
    <property type="entry name" value="HIGH MOBILITY GROUP PROTEIN 2"/>
    <property type="match status" value="1"/>
</dbReference>
<evidence type="ECO:0000256" key="1">
    <source>
        <dbReference type="ARBA" id="ARBA00023125"/>
    </source>
</evidence>
<protein>
    <recommendedName>
        <fullName evidence="6">HMG box domain-containing protein</fullName>
    </recommendedName>
</protein>
<keyword evidence="8" id="KW-1185">Reference proteome</keyword>
<dbReference type="PANTHER" id="PTHR46040">
    <property type="entry name" value="HIGH MOBILITY GROUP PROTEIN 2"/>
    <property type="match status" value="1"/>
</dbReference>
<dbReference type="AlphaFoldDB" id="A0A6A7AMC9"/>
<dbReference type="SMART" id="SM00398">
    <property type="entry name" value="HMG"/>
    <property type="match status" value="1"/>
</dbReference>
<reference evidence="7" key="1">
    <citation type="submission" date="2020-01" db="EMBL/GenBank/DDBJ databases">
        <authorList>
            <consortium name="DOE Joint Genome Institute"/>
            <person name="Haridas S."/>
            <person name="Albert R."/>
            <person name="Binder M."/>
            <person name="Bloem J."/>
            <person name="Labutti K."/>
            <person name="Salamov A."/>
            <person name="Andreopoulos B."/>
            <person name="Baker S.E."/>
            <person name="Barry K."/>
            <person name="Bills G."/>
            <person name="Bluhm B.H."/>
            <person name="Cannon C."/>
            <person name="Castanera R."/>
            <person name="Culley D.E."/>
            <person name="Daum C."/>
            <person name="Ezra D."/>
            <person name="Gonzalez J.B."/>
            <person name="Henrissat B."/>
            <person name="Kuo A."/>
            <person name="Liang C."/>
            <person name="Lipzen A."/>
            <person name="Lutzoni F."/>
            <person name="Magnuson J."/>
            <person name="Mondo S."/>
            <person name="Nolan M."/>
            <person name="Ohm R."/>
            <person name="Pangilinan J."/>
            <person name="Park H.-J."/>
            <person name="Ramirez L."/>
            <person name="Alfaro M."/>
            <person name="Sun H."/>
            <person name="Tritt A."/>
            <person name="Yoshinaga Y."/>
            <person name="Zwiers L.-H."/>
            <person name="Turgeon B.G."/>
            <person name="Goodwin S.B."/>
            <person name="Spatafora J.W."/>
            <person name="Crous P.W."/>
            <person name="Grigoriev I.V."/>
        </authorList>
    </citation>
    <scope>NUCLEOTIDE SEQUENCE</scope>
    <source>
        <strain evidence="7">IPT5</strain>
    </source>
</reference>
<feature type="region of interest" description="Disordered" evidence="5">
    <location>
        <begin position="63"/>
        <end position="101"/>
    </location>
</feature>
<dbReference type="InterPro" id="IPR009071">
    <property type="entry name" value="HMG_box_dom"/>
</dbReference>
<dbReference type="Gene3D" id="1.10.150.50">
    <property type="entry name" value="Transcription Factor, Ets-1"/>
    <property type="match status" value="1"/>
</dbReference>
<dbReference type="GO" id="GO:0010468">
    <property type="term" value="P:regulation of gene expression"/>
    <property type="evidence" value="ECO:0007669"/>
    <property type="project" value="TreeGrafter"/>
</dbReference>
<dbReference type="GO" id="GO:0003677">
    <property type="term" value="F:DNA binding"/>
    <property type="evidence" value="ECO:0007669"/>
    <property type="project" value="UniProtKB-UniRule"/>
</dbReference>
<evidence type="ECO:0000256" key="3">
    <source>
        <dbReference type="PROSITE-ProRule" id="PRU00267"/>
    </source>
</evidence>
<dbReference type="Gene3D" id="1.10.30.10">
    <property type="entry name" value="High mobility group box domain"/>
    <property type="match status" value="1"/>
</dbReference>
<dbReference type="PROSITE" id="PS50118">
    <property type="entry name" value="HMG_BOX_2"/>
    <property type="match status" value="1"/>
</dbReference>
<evidence type="ECO:0000259" key="6">
    <source>
        <dbReference type="PROSITE" id="PS50118"/>
    </source>
</evidence>
<keyword evidence="2 3" id="KW-0539">Nucleus</keyword>
<feature type="DNA-binding region" description="HMG box" evidence="3">
    <location>
        <begin position="99"/>
        <end position="165"/>
    </location>
</feature>